<dbReference type="InterPro" id="IPR001466">
    <property type="entry name" value="Beta-lactam-related"/>
</dbReference>
<protein>
    <recommendedName>
        <fullName evidence="1">Beta-lactamase-related domain-containing protein</fullName>
    </recommendedName>
</protein>
<gene>
    <name evidence="2" type="ORF">CA984_30600</name>
</gene>
<dbReference type="RefSeq" id="WP_086576979.1">
    <property type="nucleotide sequence ID" value="NZ_NGFP01000180.1"/>
</dbReference>
<keyword evidence="3" id="KW-1185">Reference proteome</keyword>
<dbReference type="Proteomes" id="UP000194761">
    <property type="component" value="Unassembled WGS sequence"/>
</dbReference>
<dbReference type="Pfam" id="PF00144">
    <property type="entry name" value="Beta-lactamase"/>
    <property type="match status" value="1"/>
</dbReference>
<evidence type="ECO:0000259" key="1">
    <source>
        <dbReference type="Pfam" id="PF00144"/>
    </source>
</evidence>
<reference evidence="2 3" key="1">
    <citation type="submission" date="2017-05" db="EMBL/GenBank/DDBJ databases">
        <title>Biotechnological potential of actinobacteria isolated from South African environments.</title>
        <authorList>
            <person name="Le Roes-Hill M."/>
            <person name="Prins A."/>
            <person name="Durrell K.A."/>
        </authorList>
    </citation>
    <scope>NUCLEOTIDE SEQUENCE [LARGE SCALE GENOMIC DNA]</scope>
    <source>
        <strain evidence="2">M26</strain>
    </source>
</reference>
<name>A0A243RC69_9ACTN</name>
<dbReference type="PANTHER" id="PTHR46825">
    <property type="entry name" value="D-ALANYL-D-ALANINE-CARBOXYPEPTIDASE/ENDOPEPTIDASE AMPH"/>
    <property type="match status" value="1"/>
</dbReference>
<dbReference type="SUPFAM" id="SSF56601">
    <property type="entry name" value="beta-lactamase/transpeptidase-like"/>
    <property type="match status" value="1"/>
</dbReference>
<dbReference type="PANTHER" id="PTHR46825:SF7">
    <property type="entry name" value="D-ALANYL-D-ALANINE CARBOXYPEPTIDASE"/>
    <property type="match status" value="1"/>
</dbReference>
<dbReference type="InterPro" id="IPR012338">
    <property type="entry name" value="Beta-lactam/transpept-like"/>
</dbReference>
<accession>A0A243RC69</accession>
<evidence type="ECO:0000313" key="3">
    <source>
        <dbReference type="Proteomes" id="UP000194761"/>
    </source>
</evidence>
<comment type="caution">
    <text evidence="2">The sequence shown here is derived from an EMBL/GenBank/DDBJ whole genome shotgun (WGS) entry which is preliminary data.</text>
</comment>
<dbReference type="EMBL" id="NGFP01000180">
    <property type="protein sequence ID" value="OUC92280.1"/>
    <property type="molecule type" value="Genomic_DNA"/>
</dbReference>
<dbReference type="InterPro" id="IPR050491">
    <property type="entry name" value="AmpC-like"/>
</dbReference>
<dbReference type="AlphaFoldDB" id="A0A243RC69"/>
<proteinExistence type="predicted"/>
<sequence>MDARVRVASVSQYLPGVTGGDQITLRNLLQHTSGLYDFTDDLPGFGTTMTQGFTDQQLLDIVNRHARLFTPGSRYSYSNSDYLVIGMIIERVTGRSYFDQMSRDLIGPFGLAGTSVPTDTALSSVRLRGYWWNPATSTRVETTGPSVFHDGNGRFLVSPVAAREKRDGAALMTGLAWSTTTDRGAS</sequence>
<organism evidence="2 3">
    <name type="scientific">Streptosporangium minutum</name>
    <dbReference type="NCBI Taxonomy" id="569862"/>
    <lineage>
        <taxon>Bacteria</taxon>
        <taxon>Bacillati</taxon>
        <taxon>Actinomycetota</taxon>
        <taxon>Actinomycetes</taxon>
        <taxon>Streptosporangiales</taxon>
        <taxon>Streptosporangiaceae</taxon>
        <taxon>Streptosporangium</taxon>
    </lineage>
</organism>
<feature type="domain" description="Beta-lactamase-related" evidence="1">
    <location>
        <begin position="9"/>
        <end position="149"/>
    </location>
</feature>
<evidence type="ECO:0000313" key="2">
    <source>
        <dbReference type="EMBL" id="OUC92280.1"/>
    </source>
</evidence>
<dbReference type="Gene3D" id="3.40.710.10">
    <property type="entry name" value="DD-peptidase/beta-lactamase superfamily"/>
    <property type="match status" value="1"/>
</dbReference>